<name>A0A2I0KRX9_PUNGR</name>
<accession>A0A2I0KRX9</accession>
<evidence type="ECO:0000256" key="1">
    <source>
        <dbReference type="SAM" id="Phobius"/>
    </source>
</evidence>
<keyword evidence="1" id="KW-0472">Membrane</keyword>
<evidence type="ECO:0000313" key="2">
    <source>
        <dbReference type="EMBL" id="PKI71231.1"/>
    </source>
</evidence>
<sequence length="146" mass="16471">MGPKRWAQPSGQNGPDLCIWAPKRGEERREEESDYMMDWEGRLLHLRLASSQTDPTNNTITNIHSVAFTSLEPISFSSLSAAASSFASFVQRQIDLFDSRRCGRQRRSLCVVLMQLLLLLQLLLHRLIPGRNAPGRPLPINSISDL</sequence>
<dbReference type="AlphaFoldDB" id="A0A2I0KRX9"/>
<keyword evidence="3" id="KW-1185">Reference proteome</keyword>
<keyword evidence="1" id="KW-0812">Transmembrane</keyword>
<proteinExistence type="predicted"/>
<reference evidence="2 3" key="1">
    <citation type="submission" date="2017-11" db="EMBL/GenBank/DDBJ databases">
        <title>De-novo sequencing of pomegranate (Punica granatum L.) genome.</title>
        <authorList>
            <person name="Akparov Z."/>
            <person name="Amiraslanov A."/>
            <person name="Hajiyeva S."/>
            <person name="Abbasov M."/>
            <person name="Kaur K."/>
            <person name="Hamwieh A."/>
            <person name="Solovyev V."/>
            <person name="Salamov A."/>
            <person name="Braich B."/>
            <person name="Kosarev P."/>
            <person name="Mahmoud A."/>
            <person name="Hajiyev E."/>
            <person name="Babayeva S."/>
            <person name="Izzatullayeva V."/>
            <person name="Mammadov A."/>
            <person name="Mammadov A."/>
            <person name="Sharifova S."/>
            <person name="Ojaghi J."/>
            <person name="Eynullazada K."/>
            <person name="Bayramov B."/>
            <person name="Abdulazimova A."/>
            <person name="Shahmuradov I."/>
        </authorList>
    </citation>
    <scope>NUCLEOTIDE SEQUENCE [LARGE SCALE GENOMIC DNA]</scope>
    <source>
        <strain evidence="3">cv. AG2017</strain>
        <tissue evidence="2">Leaf</tissue>
    </source>
</reference>
<evidence type="ECO:0000313" key="3">
    <source>
        <dbReference type="Proteomes" id="UP000233551"/>
    </source>
</evidence>
<gene>
    <name evidence="2" type="ORF">CRG98_008406</name>
</gene>
<comment type="caution">
    <text evidence="2">The sequence shown here is derived from an EMBL/GenBank/DDBJ whole genome shotgun (WGS) entry which is preliminary data.</text>
</comment>
<protein>
    <submittedName>
        <fullName evidence="2">Uncharacterized protein</fullName>
    </submittedName>
</protein>
<keyword evidence="1" id="KW-1133">Transmembrane helix</keyword>
<organism evidence="2 3">
    <name type="scientific">Punica granatum</name>
    <name type="common">Pomegranate</name>
    <dbReference type="NCBI Taxonomy" id="22663"/>
    <lineage>
        <taxon>Eukaryota</taxon>
        <taxon>Viridiplantae</taxon>
        <taxon>Streptophyta</taxon>
        <taxon>Embryophyta</taxon>
        <taxon>Tracheophyta</taxon>
        <taxon>Spermatophyta</taxon>
        <taxon>Magnoliopsida</taxon>
        <taxon>eudicotyledons</taxon>
        <taxon>Gunneridae</taxon>
        <taxon>Pentapetalae</taxon>
        <taxon>rosids</taxon>
        <taxon>malvids</taxon>
        <taxon>Myrtales</taxon>
        <taxon>Lythraceae</taxon>
        <taxon>Punica</taxon>
    </lineage>
</organism>
<feature type="transmembrane region" description="Helical" evidence="1">
    <location>
        <begin position="109"/>
        <end position="128"/>
    </location>
</feature>
<dbReference type="Proteomes" id="UP000233551">
    <property type="component" value="Unassembled WGS sequence"/>
</dbReference>
<dbReference type="EMBL" id="PGOL01000387">
    <property type="protein sequence ID" value="PKI71231.1"/>
    <property type="molecule type" value="Genomic_DNA"/>
</dbReference>